<evidence type="ECO:0000256" key="6">
    <source>
        <dbReference type="ARBA" id="ARBA00023136"/>
    </source>
</evidence>
<keyword evidence="11" id="KW-1185">Reference proteome</keyword>
<keyword evidence="5 8" id="KW-1133">Transmembrane helix</keyword>
<comment type="subcellular location">
    <subcellularLocation>
        <location evidence="1">Cell membrane</location>
        <topology evidence="1">Multi-pass membrane protein</topology>
    </subcellularLocation>
</comment>
<dbReference type="InterPro" id="IPR020846">
    <property type="entry name" value="MFS_dom"/>
</dbReference>
<dbReference type="Pfam" id="PF07690">
    <property type="entry name" value="MFS_1"/>
    <property type="match status" value="1"/>
</dbReference>
<dbReference type="PANTHER" id="PTHR42718:SF9">
    <property type="entry name" value="MAJOR FACILITATOR SUPERFAMILY MULTIDRUG TRANSPORTER MFSC"/>
    <property type="match status" value="1"/>
</dbReference>
<accession>A0A1G6NZ97</accession>
<protein>
    <submittedName>
        <fullName evidence="10">Predicted arabinose efflux permease, MFS family</fullName>
    </submittedName>
</protein>
<sequence length="425" mass="43808">MVTAVQRQDTLPREVWVLVAANFVIAVGFGLVAPALPSFARSFDVSVTAASIVVSAFAMARLLFAPASGRLVTRLGERRVYLAGLLIVAVTTGACAFAGEYWHLVALRALAGTGSTMFTVSGLALLIHLTPAPLRGRASGLWGTSFLLGNVAGPLVGGGLIAISLRAPFLVYAVSLVVAVAIVWLFLRRSTLITPVGENKLPVFPLRAALRVSGYRAALASNFVNGWAVFGVRMSLVPLFVTEVLRREDAFAGTALAVFAAGNVVMLLVSGRLSDRWGRKPLVLAGLLVSAGATVGVGYTETVTPFLVMTAVAGLGTGMFTPPQQAAVADVIGVNSRGGPMLATYQMVADVGAILGPFAAGMLADRLSFGMAFLVTGGLAVVAAMVWLPAKETLTQDHAAPPAGSDGANGVTAGTSDTASSRTVR</sequence>
<feature type="transmembrane region" description="Helical" evidence="8">
    <location>
        <begin position="281"/>
        <end position="299"/>
    </location>
</feature>
<evidence type="ECO:0000256" key="2">
    <source>
        <dbReference type="ARBA" id="ARBA00007520"/>
    </source>
</evidence>
<dbReference type="STRING" id="1271860.SAMN05216174_10434"/>
<evidence type="ECO:0000256" key="3">
    <source>
        <dbReference type="ARBA" id="ARBA00022448"/>
    </source>
</evidence>
<feature type="transmembrane region" description="Helical" evidence="8">
    <location>
        <begin position="80"/>
        <end position="99"/>
    </location>
</feature>
<dbReference type="EMBL" id="FMZZ01000004">
    <property type="protein sequence ID" value="SDC73262.1"/>
    <property type="molecule type" value="Genomic_DNA"/>
</dbReference>
<dbReference type="AlphaFoldDB" id="A0A1G6NZ97"/>
<dbReference type="PRINTS" id="PR01035">
    <property type="entry name" value="TCRTETA"/>
</dbReference>
<keyword evidence="4 8" id="KW-0812">Transmembrane</keyword>
<dbReference type="InterPro" id="IPR011701">
    <property type="entry name" value="MFS"/>
</dbReference>
<evidence type="ECO:0000256" key="8">
    <source>
        <dbReference type="SAM" id="Phobius"/>
    </source>
</evidence>
<gene>
    <name evidence="10" type="ORF">SAMN05216174_10434</name>
</gene>
<feature type="transmembrane region" description="Helical" evidence="8">
    <location>
        <begin position="369"/>
        <end position="388"/>
    </location>
</feature>
<evidence type="ECO:0000256" key="4">
    <source>
        <dbReference type="ARBA" id="ARBA00022692"/>
    </source>
</evidence>
<dbReference type="Proteomes" id="UP000199501">
    <property type="component" value="Unassembled WGS sequence"/>
</dbReference>
<dbReference type="GO" id="GO:0022857">
    <property type="term" value="F:transmembrane transporter activity"/>
    <property type="evidence" value="ECO:0007669"/>
    <property type="project" value="InterPro"/>
</dbReference>
<feature type="transmembrane region" description="Helical" evidence="8">
    <location>
        <begin position="105"/>
        <end position="129"/>
    </location>
</feature>
<dbReference type="PROSITE" id="PS50850">
    <property type="entry name" value="MFS"/>
    <property type="match status" value="1"/>
</dbReference>
<feature type="transmembrane region" description="Helical" evidence="8">
    <location>
        <begin position="250"/>
        <end position="269"/>
    </location>
</feature>
<dbReference type="GO" id="GO:0005886">
    <property type="term" value="C:plasma membrane"/>
    <property type="evidence" value="ECO:0007669"/>
    <property type="project" value="UniProtKB-SubCell"/>
</dbReference>
<reference evidence="11" key="1">
    <citation type="submission" date="2016-10" db="EMBL/GenBank/DDBJ databases">
        <authorList>
            <person name="Varghese N."/>
            <person name="Submissions S."/>
        </authorList>
    </citation>
    <scope>NUCLEOTIDE SEQUENCE [LARGE SCALE GENOMIC DNA]</scope>
    <source>
        <strain evidence="11">IBRC-M 10403</strain>
    </source>
</reference>
<evidence type="ECO:0000313" key="10">
    <source>
        <dbReference type="EMBL" id="SDC73262.1"/>
    </source>
</evidence>
<keyword evidence="3" id="KW-0813">Transport</keyword>
<evidence type="ECO:0000256" key="7">
    <source>
        <dbReference type="SAM" id="MobiDB-lite"/>
    </source>
</evidence>
<dbReference type="Gene3D" id="1.20.1720.10">
    <property type="entry name" value="Multidrug resistance protein D"/>
    <property type="match status" value="1"/>
</dbReference>
<feature type="domain" description="Major facilitator superfamily (MFS) profile" evidence="9">
    <location>
        <begin position="14"/>
        <end position="395"/>
    </location>
</feature>
<dbReference type="Gene3D" id="1.20.1250.20">
    <property type="entry name" value="MFS general substrate transporter like domains"/>
    <property type="match status" value="1"/>
</dbReference>
<evidence type="ECO:0000256" key="1">
    <source>
        <dbReference type="ARBA" id="ARBA00004651"/>
    </source>
</evidence>
<feature type="transmembrane region" description="Helical" evidence="8">
    <location>
        <begin position="141"/>
        <end position="163"/>
    </location>
</feature>
<proteinExistence type="inferred from homology"/>
<organism evidence="10 11">
    <name type="scientific">Actinokineospora iranica</name>
    <dbReference type="NCBI Taxonomy" id="1271860"/>
    <lineage>
        <taxon>Bacteria</taxon>
        <taxon>Bacillati</taxon>
        <taxon>Actinomycetota</taxon>
        <taxon>Actinomycetes</taxon>
        <taxon>Pseudonocardiales</taxon>
        <taxon>Pseudonocardiaceae</taxon>
        <taxon>Actinokineospora</taxon>
    </lineage>
</organism>
<dbReference type="InterPro" id="IPR001958">
    <property type="entry name" value="Tet-R_TetA/multi-R_MdtG-like"/>
</dbReference>
<name>A0A1G6NZ97_9PSEU</name>
<dbReference type="InterPro" id="IPR005829">
    <property type="entry name" value="Sugar_transporter_CS"/>
</dbReference>
<dbReference type="PROSITE" id="PS00216">
    <property type="entry name" value="SUGAR_TRANSPORT_1"/>
    <property type="match status" value="1"/>
</dbReference>
<feature type="region of interest" description="Disordered" evidence="7">
    <location>
        <begin position="397"/>
        <end position="425"/>
    </location>
</feature>
<dbReference type="PANTHER" id="PTHR42718">
    <property type="entry name" value="MAJOR FACILITATOR SUPERFAMILY MULTIDRUG TRANSPORTER MFSC"/>
    <property type="match status" value="1"/>
</dbReference>
<feature type="compositionally biased region" description="Polar residues" evidence="7">
    <location>
        <begin position="412"/>
        <end position="425"/>
    </location>
</feature>
<evidence type="ECO:0000256" key="5">
    <source>
        <dbReference type="ARBA" id="ARBA00022989"/>
    </source>
</evidence>
<dbReference type="OrthoDB" id="9793283at2"/>
<keyword evidence="6 8" id="KW-0472">Membrane</keyword>
<dbReference type="SUPFAM" id="SSF103473">
    <property type="entry name" value="MFS general substrate transporter"/>
    <property type="match status" value="1"/>
</dbReference>
<dbReference type="RefSeq" id="WP_091449731.1">
    <property type="nucleotide sequence ID" value="NZ_FMZZ01000004.1"/>
</dbReference>
<evidence type="ECO:0000259" key="9">
    <source>
        <dbReference type="PROSITE" id="PS50850"/>
    </source>
</evidence>
<feature type="transmembrane region" description="Helical" evidence="8">
    <location>
        <begin position="169"/>
        <end position="187"/>
    </location>
</feature>
<feature type="transmembrane region" description="Helical" evidence="8">
    <location>
        <begin position="48"/>
        <end position="68"/>
    </location>
</feature>
<comment type="similarity">
    <text evidence="2">Belongs to the major facilitator superfamily. TCR/Tet family.</text>
</comment>
<evidence type="ECO:0000313" key="11">
    <source>
        <dbReference type="Proteomes" id="UP000199501"/>
    </source>
</evidence>
<feature type="transmembrane region" description="Helical" evidence="8">
    <location>
        <begin position="15"/>
        <end position="36"/>
    </location>
</feature>
<dbReference type="InterPro" id="IPR036259">
    <property type="entry name" value="MFS_trans_sf"/>
</dbReference>
<dbReference type="CDD" id="cd17325">
    <property type="entry name" value="MFS_MdtG_SLC18_like"/>
    <property type="match status" value="1"/>
</dbReference>
<feature type="transmembrane region" description="Helical" evidence="8">
    <location>
        <begin position="208"/>
        <end position="230"/>
    </location>
</feature>